<sequence>MYKKLSWILLLFITASAGAQISMTLQVPPEGLIQKPQLWNFVVANGLSSQTQVKVTMTMKDAVTNDPIMTGTSGSVYVSTGATVLTAMELAPIQYDYLSPRVTDIDPNGFLPIGNFTVCYKLYASGHIGFDEVSEECINVYVEPLSPPLLSLPFDGSEEEINMPQFSWIPPAPLNMFNNLSYDFLLVEVGQGQTPQEAIQQNMPVYTVSNHPDIFINYPSSGTPLDTGKMYAWQVIANNNNDHVGQSEVWTFKVRPDSIITTNIPKLSFVKLSKNLDASVGIVSHMIRFYYNNEAADTTVSYTISSLDNANIGAEIRTESLSIKKGENYIQLPLSGDDRLVKDKIYLFSILNTRNEIWMLKFVYQEEQ</sequence>
<keyword evidence="1" id="KW-0732">Signal</keyword>
<dbReference type="Gene3D" id="2.60.40.10">
    <property type="entry name" value="Immunoglobulins"/>
    <property type="match status" value="1"/>
</dbReference>
<proteinExistence type="predicted"/>
<protein>
    <recommendedName>
        <fullName evidence="4">DUF928 domain-containing protein</fullName>
    </recommendedName>
</protein>
<gene>
    <name evidence="2" type="ORF">I5907_12420</name>
</gene>
<organism evidence="2 3">
    <name type="scientific">Panacibacter microcysteis</name>
    <dbReference type="NCBI Taxonomy" id="2793269"/>
    <lineage>
        <taxon>Bacteria</taxon>
        <taxon>Pseudomonadati</taxon>
        <taxon>Bacteroidota</taxon>
        <taxon>Chitinophagia</taxon>
        <taxon>Chitinophagales</taxon>
        <taxon>Chitinophagaceae</taxon>
        <taxon>Panacibacter</taxon>
    </lineage>
</organism>
<dbReference type="InterPro" id="IPR013783">
    <property type="entry name" value="Ig-like_fold"/>
</dbReference>
<keyword evidence="3" id="KW-1185">Reference proteome</keyword>
<evidence type="ECO:0000313" key="2">
    <source>
        <dbReference type="EMBL" id="MBG9377041.1"/>
    </source>
</evidence>
<dbReference type="RefSeq" id="WP_196991143.1">
    <property type="nucleotide sequence ID" value="NZ_JADWYR010000002.1"/>
</dbReference>
<dbReference type="Proteomes" id="UP000628448">
    <property type="component" value="Unassembled WGS sequence"/>
</dbReference>
<evidence type="ECO:0000256" key="1">
    <source>
        <dbReference type="SAM" id="SignalP"/>
    </source>
</evidence>
<evidence type="ECO:0008006" key="4">
    <source>
        <dbReference type="Google" id="ProtNLM"/>
    </source>
</evidence>
<dbReference type="EMBL" id="JADWYR010000002">
    <property type="protein sequence ID" value="MBG9377041.1"/>
    <property type="molecule type" value="Genomic_DNA"/>
</dbReference>
<comment type="caution">
    <text evidence="2">The sequence shown here is derived from an EMBL/GenBank/DDBJ whole genome shotgun (WGS) entry which is preliminary data.</text>
</comment>
<accession>A0A931EAX0</accession>
<feature type="signal peptide" evidence="1">
    <location>
        <begin position="1"/>
        <end position="19"/>
    </location>
</feature>
<dbReference type="AlphaFoldDB" id="A0A931EAX0"/>
<feature type="chain" id="PRO_5037702727" description="DUF928 domain-containing protein" evidence="1">
    <location>
        <begin position="20"/>
        <end position="368"/>
    </location>
</feature>
<evidence type="ECO:0000313" key="3">
    <source>
        <dbReference type="Proteomes" id="UP000628448"/>
    </source>
</evidence>
<name>A0A931EAX0_9BACT</name>
<reference evidence="2" key="1">
    <citation type="submission" date="2020-11" db="EMBL/GenBank/DDBJ databases">
        <title>Bacterial whole genome sequence for Panacibacter sp. DH6.</title>
        <authorList>
            <person name="Le V."/>
            <person name="Ko S."/>
            <person name="Ahn C.-Y."/>
            <person name="Oh H.-M."/>
        </authorList>
    </citation>
    <scope>NUCLEOTIDE SEQUENCE</scope>
    <source>
        <strain evidence="2">DH6</strain>
    </source>
</reference>